<dbReference type="InterPro" id="IPR014820">
    <property type="entry name" value="PriCT_1"/>
</dbReference>
<proteinExistence type="predicted"/>
<dbReference type="PATRIC" id="fig|1423740.3.peg.498"/>
<feature type="domain" description="Primase C-terminal 1" evidence="1">
    <location>
        <begin position="232"/>
        <end position="302"/>
    </location>
</feature>
<dbReference type="AlphaFoldDB" id="A0A0R1TKQ1"/>
<gene>
    <name evidence="2" type="ORF">FC36_GL000462</name>
</gene>
<dbReference type="STRING" id="1423740.FC36_GL000462"/>
<dbReference type="EMBL" id="AZFH01000096">
    <property type="protein sequence ID" value="KRL79514.1"/>
    <property type="molecule type" value="Genomic_DNA"/>
</dbReference>
<sequence length="307" mass="34999">MLYVQRGYSNKVMQAVPGTLKDYLARYNIPTFSVSADNVKDLKRELDYAYSGMLTDNRRSNDTIQSRDILALDLDNINPSINTPDKLLNRLTELLDALEFILYPTIKNGLKGYGLRYRLLIETPPLLPDTYILVAKGFIYGLIDKQILTSNWDESTTRPAQLFSLPVRNQFTQGEVITYHQGAKLTADAIKESLPSFKALISKYEDETDFNHPPTNYVKRNTDPTKGAYWLSEITQGIGEGRRNNTMYNFAWYWLVCGMADLGALPGLYDFLMTINQAYFTPPLSDAEINHIFKSAIKGYERVKERG</sequence>
<reference evidence="2 3" key="1">
    <citation type="journal article" date="2015" name="Genome Announc.">
        <title>Expanding the biotechnology potential of lactobacilli through comparative genomics of 213 strains and associated genera.</title>
        <authorList>
            <person name="Sun Z."/>
            <person name="Harris H.M."/>
            <person name="McCann A."/>
            <person name="Guo C."/>
            <person name="Argimon S."/>
            <person name="Zhang W."/>
            <person name="Yang X."/>
            <person name="Jeffery I.B."/>
            <person name="Cooney J.C."/>
            <person name="Kagawa T.F."/>
            <person name="Liu W."/>
            <person name="Song Y."/>
            <person name="Salvetti E."/>
            <person name="Wrobel A."/>
            <person name="Rasinkangas P."/>
            <person name="Parkhill J."/>
            <person name="Rea M.C."/>
            <person name="O'Sullivan O."/>
            <person name="Ritari J."/>
            <person name="Douillard F.P."/>
            <person name="Paul Ross R."/>
            <person name="Yang R."/>
            <person name="Briner A.E."/>
            <person name="Felis G.E."/>
            <person name="de Vos W.M."/>
            <person name="Barrangou R."/>
            <person name="Klaenhammer T.R."/>
            <person name="Caufield P.W."/>
            <person name="Cui Y."/>
            <person name="Zhang H."/>
            <person name="O'Toole P.W."/>
        </authorList>
    </citation>
    <scope>NUCLEOTIDE SEQUENCE [LARGE SCALE GENOMIC DNA]</scope>
    <source>
        <strain evidence="2 3">DSM 15833</strain>
    </source>
</reference>
<comment type="caution">
    <text evidence="2">The sequence shown here is derived from an EMBL/GenBank/DDBJ whole genome shotgun (WGS) entry which is preliminary data.</text>
</comment>
<organism evidence="2 3">
    <name type="scientific">Ligilactobacillus equi DSM 15833 = JCM 10991</name>
    <dbReference type="NCBI Taxonomy" id="1423740"/>
    <lineage>
        <taxon>Bacteria</taxon>
        <taxon>Bacillati</taxon>
        <taxon>Bacillota</taxon>
        <taxon>Bacilli</taxon>
        <taxon>Lactobacillales</taxon>
        <taxon>Lactobacillaceae</taxon>
        <taxon>Ligilactobacillus</taxon>
    </lineage>
</organism>
<dbReference type="Pfam" id="PF08708">
    <property type="entry name" value="PriCT_1"/>
    <property type="match status" value="1"/>
</dbReference>
<dbReference type="RefSeq" id="WP_025021350.1">
    <property type="nucleotide sequence ID" value="NZ_AZFH01000096.1"/>
</dbReference>
<accession>A0A0R1TKQ1</accession>
<dbReference type="OrthoDB" id="2303110at2"/>
<protein>
    <recommendedName>
        <fullName evidence="1">Primase C-terminal 1 domain-containing protein</fullName>
    </recommendedName>
</protein>
<name>A0A0R1TKQ1_9LACO</name>
<evidence type="ECO:0000259" key="1">
    <source>
        <dbReference type="SMART" id="SM00942"/>
    </source>
</evidence>
<dbReference type="SMART" id="SM00942">
    <property type="entry name" value="PriCT_1"/>
    <property type="match status" value="1"/>
</dbReference>
<evidence type="ECO:0000313" key="2">
    <source>
        <dbReference type="EMBL" id="KRL79514.1"/>
    </source>
</evidence>
<evidence type="ECO:0000313" key="3">
    <source>
        <dbReference type="Proteomes" id="UP000051048"/>
    </source>
</evidence>
<dbReference type="Proteomes" id="UP000051048">
    <property type="component" value="Unassembled WGS sequence"/>
</dbReference>